<accession>A0A7T6UZP2</accession>
<keyword evidence="5 7" id="KW-0472">Membrane</keyword>
<keyword evidence="4 9" id="KW-0496">Mitochondrion</keyword>
<proteinExistence type="predicted"/>
<evidence type="ECO:0000259" key="8">
    <source>
        <dbReference type="Pfam" id="PF02326"/>
    </source>
</evidence>
<organism evidence="9">
    <name type="scientific">Lithodesmium undulatum</name>
    <name type="common">Marine centric diatom</name>
    <dbReference type="NCBI Taxonomy" id="59812"/>
    <lineage>
        <taxon>Eukaryota</taxon>
        <taxon>Sar</taxon>
        <taxon>Stramenopiles</taxon>
        <taxon>Ochrophyta</taxon>
        <taxon>Bacillariophyta</taxon>
        <taxon>Mediophyceae</taxon>
        <taxon>Lithodesmiophycidae</taxon>
        <taxon>Lithodesmiales</taxon>
        <taxon>Lithodesmiaceae</taxon>
        <taxon>Lithodesmium</taxon>
    </lineage>
</organism>
<comment type="subcellular location">
    <subcellularLocation>
        <location evidence="1">Mitochondrion membrane</location>
    </subcellularLocation>
</comment>
<evidence type="ECO:0000256" key="3">
    <source>
        <dbReference type="ARBA" id="ARBA00022989"/>
    </source>
</evidence>
<dbReference type="EMBL" id="MW023083">
    <property type="protein sequence ID" value="QQJ94652.1"/>
    <property type="molecule type" value="Genomic_DNA"/>
</dbReference>
<feature type="domain" description="ATP synthase YMF19-like N-terminal" evidence="8">
    <location>
        <begin position="6"/>
        <end position="57"/>
    </location>
</feature>
<reference evidence="9" key="1">
    <citation type="journal article" date="2021" name="J. Appl. Phycol.">
        <title>Mitochondrial genome of the harmful algal bloom species Odontella regia (Mediophyceae, Bacillariophyta).</title>
        <authorList>
            <person name="Wang Y."/>
            <person name="Chen Y."/>
            <person name="Wang J."/>
            <person name="Liu F."/>
            <person name="Chen N."/>
        </authorList>
    </citation>
    <scope>NUCLEOTIDE SEQUENCE</scope>
</reference>
<sequence length="80" mass="9568">MIYKIPQFDIITLGAQVFGLLITLAIFYYYSINITIPKFIEIKKFRIKKLKKINNLVVKINDDLTSNLWLKTYCYKKFLK</sequence>
<dbReference type="GO" id="GO:0006754">
    <property type="term" value="P:ATP biosynthetic process"/>
    <property type="evidence" value="ECO:0007669"/>
    <property type="project" value="UniProtKB-KW"/>
</dbReference>
<evidence type="ECO:0000256" key="1">
    <source>
        <dbReference type="ARBA" id="ARBA00004325"/>
    </source>
</evidence>
<evidence type="ECO:0000256" key="6">
    <source>
        <dbReference type="ARBA" id="ARBA00023310"/>
    </source>
</evidence>
<evidence type="ECO:0000256" key="2">
    <source>
        <dbReference type="ARBA" id="ARBA00022692"/>
    </source>
</evidence>
<dbReference type="GO" id="GO:0031966">
    <property type="term" value="C:mitochondrial membrane"/>
    <property type="evidence" value="ECO:0007669"/>
    <property type="project" value="UniProtKB-SubCell"/>
</dbReference>
<dbReference type="GeneID" id="67132394"/>
<dbReference type="RefSeq" id="YP_010139044.1">
    <property type="nucleotide sequence ID" value="NC_056903.1"/>
</dbReference>
<evidence type="ECO:0000256" key="5">
    <source>
        <dbReference type="ARBA" id="ARBA00023136"/>
    </source>
</evidence>
<name>A0A7T6UZP2_LITUN</name>
<dbReference type="InterPro" id="IPR003319">
    <property type="entry name" value="YMF19-like_N"/>
</dbReference>
<feature type="transmembrane region" description="Helical" evidence="7">
    <location>
        <begin position="12"/>
        <end position="30"/>
    </location>
</feature>
<protein>
    <submittedName>
        <fullName evidence="9">ATPase subunit 8</fullName>
    </submittedName>
</protein>
<gene>
    <name evidence="9" type="primary">atp8</name>
</gene>
<geneLocation type="mitochondrion" evidence="9"/>
<dbReference type="AlphaFoldDB" id="A0A7T6UZP2"/>
<evidence type="ECO:0000256" key="7">
    <source>
        <dbReference type="SAM" id="Phobius"/>
    </source>
</evidence>
<evidence type="ECO:0000256" key="4">
    <source>
        <dbReference type="ARBA" id="ARBA00023128"/>
    </source>
</evidence>
<keyword evidence="6" id="KW-0066">ATP synthesis</keyword>
<evidence type="ECO:0000313" key="9">
    <source>
        <dbReference type="EMBL" id="QQJ94652.1"/>
    </source>
</evidence>
<keyword evidence="3 7" id="KW-1133">Transmembrane helix</keyword>
<dbReference type="Pfam" id="PF02326">
    <property type="entry name" value="YMF19"/>
    <property type="match status" value="1"/>
</dbReference>
<keyword evidence="2 7" id="KW-0812">Transmembrane</keyword>